<keyword evidence="7 13" id="KW-0001">2Fe-2S</keyword>
<dbReference type="InterPro" id="IPR002684">
    <property type="entry name" value="Biotin_synth/BioAB"/>
</dbReference>
<evidence type="ECO:0000256" key="7">
    <source>
        <dbReference type="ARBA" id="ARBA00022714"/>
    </source>
</evidence>
<comment type="pathway">
    <text evidence="1 13">Cofactor biosynthesis; biotin biosynthesis; biotin from 7,8-diaminononanoate: step 2/2.</text>
</comment>
<dbReference type="InterPro" id="IPR006638">
    <property type="entry name" value="Elp3/MiaA/NifB-like_rSAM"/>
</dbReference>
<dbReference type="SMART" id="SM00729">
    <property type="entry name" value="Elp3"/>
    <property type="match status" value="1"/>
</dbReference>
<comment type="catalytic activity">
    <reaction evidence="12 13">
        <text>(4R,5S)-dethiobiotin + (sulfur carrier)-SH + 2 reduced [2Fe-2S]-[ferredoxin] + 2 S-adenosyl-L-methionine = (sulfur carrier)-H + biotin + 2 5'-deoxyadenosine + 2 L-methionine + 2 oxidized [2Fe-2S]-[ferredoxin]</text>
        <dbReference type="Rhea" id="RHEA:22060"/>
        <dbReference type="Rhea" id="RHEA-COMP:10000"/>
        <dbReference type="Rhea" id="RHEA-COMP:10001"/>
        <dbReference type="Rhea" id="RHEA-COMP:14737"/>
        <dbReference type="Rhea" id="RHEA-COMP:14739"/>
        <dbReference type="ChEBI" id="CHEBI:17319"/>
        <dbReference type="ChEBI" id="CHEBI:29917"/>
        <dbReference type="ChEBI" id="CHEBI:33737"/>
        <dbReference type="ChEBI" id="CHEBI:33738"/>
        <dbReference type="ChEBI" id="CHEBI:57586"/>
        <dbReference type="ChEBI" id="CHEBI:57844"/>
        <dbReference type="ChEBI" id="CHEBI:59789"/>
        <dbReference type="ChEBI" id="CHEBI:64428"/>
        <dbReference type="ChEBI" id="CHEBI:149473"/>
        <dbReference type="EC" id="2.8.1.6"/>
    </reaction>
</comment>
<keyword evidence="17" id="KW-1185">Reference proteome</keyword>
<evidence type="ECO:0000256" key="5">
    <source>
        <dbReference type="ARBA" id="ARBA00022679"/>
    </source>
</evidence>
<dbReference type="GO" id="GO:0009102">
    <property type="term" value="P:biotin biosynthetic process"/>
    <property type="evidence" value="ECO:0007669"/>
    <property type="project" value="UniProtKB-UniRule"/>
</dbReference>
<dbReference type="InterPro" id="IPR058240">
    <property type="entry name" value="rSAM_sf"/>
</dbReference>
<sequence>MTVKDIESQIFSGKNISHEQTVYISDNWATEKICELADKVRAHFMGSKIDTCSIMNARSGRCSEDCKWCSQSVHHKSKIDIYPLVGKDDAVANALDNHSKGVGRFSLVTSGRAMTDREVDKACDIYNAIAQKCSIYLCASMGLLSKNQLQRLKDCGVGHYHCNIETAPSYFSKLCTTHTFEDKLRTIDWAKEVGLKICSGGIIGMGETMAQRVEMAFVLREIGVVSIPINILNPIEGTALEAAEALSDDEVLRTFGLFRLVNPQAHIRFAGGRTRISHIQARALRSGVSAALVGDLLTTIGFNIEQDKKLFSDCGFEY</sequence>
<evidence type="ECO:0000256" key="10">
    <source>
        <dbReference type="ARBA" id="ARBA00023004"/>
    </source>
</evidence>
<dbReference type="Gene3D" id="3.20.20.70">
    <property type="entry name" value="Aldolase class I"/>
    <property type="match status" value="1"/>
</dbReference>
<dbReference type="HOGENOM" id="CLU_033172_2_1_10"/>
<dbReference type="InterPro" id="IPR024177">
    <property type="entry name" value="Biotin_synthase"/>
</dbReference>
<dbReference type="HAMAP" id="MF_01694">
    <property type="entry name" value="BioB"/>
    <property type="match status" value="1"/>
</dbReference>
<evidence type="ECO:0000256" key="12">
    <source>
        <dbReference type="ARBA" id="ARBA00051157"/>
    </source>
</evidence>
<dbReference type="KEGG" id="rbc:BN938_2396"/>
<evidence type="ECO:0000256" key="3">
    <source>
        <dbReference type="ARBA" id="ARBA00012236"/>
    </source>
</evidence>
<evidence type="ECO:0000256" key="2">
    <source>
        <dbReference type="ARBA" id="ARBA00010765"/>
    </source>
</evidence>
<dbReference type="GO" id="GO:0051539">
    <property type="term" value="F:4 iron, 4 sulfur cluster binding"/>
    <property type="evidence" value="ECO:0007669"/>
    <property type="project" value="UniProtKB-KW"/>
</dbReference>
<protein>
    <recommendedName>
        <fullName evidence="3 13">Biotin synthase</fullName>
        <ecNumber evidence="3 13">2.8.1.6</ecNumber>
    </recommendedName>
</protein>
<dbReference type="GO" id="GO:0004076">
    <property type="term" value="F:biotin synthase activity"/>
    <property type="evidence" value="ECO:0007669"/>
    <property type="project" value="UniProtKB-UniRule"/>
</dbReference>
<feature type="binding site" evidence="13 14">
    <location>
        <position position="106"/>
    </location>
    <ligand>
        <name>[2Fe-2S] cluster</name>
        <dbReference type="ChEBI" id="CHEBI:190135"/>
    </ligand>
</feature>
<dbReference type="UniPathway" id="UPA00078">
    <property type="reaction ID" value="UER00162"/>
</dbReference>
<dbReference type="AlphaFoldDB" id="A0A060RA12"/>
<feature type="binding site" evidence="13 14">
    <location>
        <position position="69"/>
    </location>
    <ligand>
        <name>[4Fe-4S] cluster</name>
        <dbReference type="ChEBI" id="CHEBI:49883"/>
        <note>4Fe-4S-S-AdoMet</note>
    </ligand>
</feature>
<dbReference type="InterPro" id="IPR010722">
    <property type="entry name" value="BATS_dom"/>
</dbReference>
<dbReference type="GO" id="GO:0051537">
    <property type="term" value="F:2 iron, 2 sulfur cluster binding"/>
    <property type="evidence" value="ECO:0007669"/>
    <property type="project" value="UniProtKB-KW"/>
</dbReference>
<evidence type="ECO:0000256" key="4">
    <source>
        <dbReference type="ARBA" id="ARBA00022485"/>
    </source>
</evidence>
<keyword evidence="8 13" id="KW-0479">Metal-binding</keyword>
<feature type="binding site" evidence="13 14">
    <location>
        <position position="138"/>
    </location>
    <ligand>
        <name>[2Fe-2S] cluster</name>
        <dbReference type="ChEBI" id="CHEBI:190135"/>
    </ligand>
</feature>
<dbReference type="CDD" id="cd01335">
    <property type="entry name" value="Radical_SAM"/>
    <property type="match status" value="1"/>
</dbReference>
<evidence type="ECO:0000256" key="1">
    <source>
        <dbReference type="ARBA" id="ARBA00004942"/>
    </source>
</evidence>
<evidence type="ECO:0000256" key="9">
    <source>
        <dbReference type="ARBA" id="ARBA00022756"/>
    </source>
</evidence>
<comment type="cofactor">
    <cofactor evidence="13 14">
        <name>[4Fe-4S] cluster</name>
        <dbReference type="ChEBI" id="CHEBI:49883"/>
    </cofactor>
    <text evidence="13 14">Binds 1 [4Fe-4S] cluster. The cluster is coordinated with 3 cysteines and an exchangeable S-adenosyl-L-methionine.</text>
</comment>
<feature type="binding site" evidence="13 14">
    <location>
        <position position="268"/>
    </location>
    <ligand>
        <name>[2Fe-2S] cluster</name>
        <dbReference type="ChEBI" id="CHEBI:190135"/>
    </ligand>
</feature>
<dbReference type="PROSITE" id="PS51918">
    <property type="entry name" value="RADICAL_SAM"/>
    <property type="match status" value="1"/>
</dbReference>
<keyword evidence="10 13" id="KW-0408">Iron</keyword>
<accession>A0A060RA12</accession>
<keyword evidence="9 13" id="KW-0093">Biotin biosynthesis</keyword>
<feature type="domain" description="Radical SAM core" evidence="15">
    <location>
        <begin position="44"/>
        <end position="270"/>
    </location>
</feature>
<gene>
    <name evidence="13" type="primary">bioB</name>
    <name evidence="16" type="ORF">BN938_2396</name>
</gene>
<evidence type="ECO:0000259" key="15">
    <source>
        <dbReference type="PROSITE" id="PS51918"/>
    </source>
</evidence>
<dbReference type="SFLD" id="SFLDG01278">
    <property type="entry name" value="biotin_synthase_like"/>
    <property type="match status" value="1"/>
</dbReference>
<keyword evidence="11 13" id="KW-0411">Iron-sulfur</keyword>
<dbReference type="SMART" id="SM00876">
    <property type="entry name" value="BATS"/>
    <property type="match status" value="1"/>
</dbReference>
<keyword evidence="5 13" id="KW-0808">Transferase</keyword>
<dbReference type="SUPFAM" id="SSF102114">
    <property type="entry name" value="Radical SAM enzymes"/>
    <property type="match status" value="1"/>
</dbReference>
<dbReference type="Pfam" id="PF06968">
    <property type="entry name" value="BATS"/>
    <property type="match status" value="1"/>
</dbReference>
<dbReference type="eggNOG" id="COG0502">
    <property type="taxonomic scope" value="Bacteria"/>
</dbReference>
<dbReference type="STRING" id="1433126.BN938_2396"/>
<evidence type="ECO:0000313" key="17">
    <source>
        <dbReference type="Proteomes" id="UP000027616"/>
    </source>
</evidence>
<dbReference type="PIRSF" id="PIRSF001619">
    <property type="entry name" value="Biotin_synth"/>
    <property type="match status" value="1"/>
</dbReference>
<evidence type="ECO:0000256" key="8">
    <source>
        <dbReference type="ARBA" id="ARBA00022723"/>
    </source>
</evidence>
<dbReference type="PANTHER" id="PTHR22976">
    <property type="entry name" value="BIOTIN SYNTHASE"/>
    <property type="match status" value="1"/>
</dbReference>
<dbReference type="PANTHER" id="PTHR22976:SF2">
    <property type="entry name" value="BIOTIN SYNTHASE, MITOCHONDRIAL"/>
    <property type="match status" value="1"/>
</dbReference>
<dbReference type="GO" id="GO:0005506">
    <property type="term" value="F:iron ion binding"/>
    <property type="evidence" value="ECO:0007669"/>
    <property type="project" value="UniProtKB-UniRule"/>
</dbReference>
<evidence type="ECO:0000256" key="6">
    <source>
        <dbReference type="ARBA" id="ARBA00022691"/>
    </source>
</evidence>
<feature type="binding site" evidence="13 14">
    <location>
        <position position="62"/>
    </location>
    <ligand>
        <name>[4Fe-4S] cluster</name>
        <dbReference type="ChEBI" id="CHEBI:49883"/>
        <note>4Fe-4S-S-AdoMet</note>
    </ligand>
</feature>
<comment type="subunit">
    <text evidence="13">Homodimer.</text>
</comment>
<comment type="similarity">
    <text evidence="2 13">Belongs to the radical SAM superfamily. Biotin synthase family.</text>
</comment>
<feature type="binding site" evidence="13 14">
    <location>
        <position position="66"/>
    </location>
    <ligand>
        <name>[4Fe-4S] cluster</name>
        <dbReference type="ChEBI" id="CHEBI:49883"/>
        <note>4Fe-4S-S-AdoMet</note>
    </ligand>
</feature>
<dbReference type="Pfam" id="PF04055">
    <property type="entry name" value="Radical_SAM"/>
    <property type="match status" value="1"/>
</dbReference>
<keyword evidence="6 13" id="KW-0949">S-adenosyl-L-methionine</keyword>
<evidence type="ECO:0000256" key="13">
    <source>
        <dbReference type="HAMAP-Rule" id="MF_01694"/>
    </source>
</evidence>
<keyword evidence="4 13" id="KW-0004">4Fe-4S</keyword>
<name>A0A060RA12_9BACT</name>
<evidence type="ECO:0000256" key="11">
    <source>
        <dbReference type="ARBA" id="ARBA00023014"/>
    </source>
</evidence>
<comment type="function">
    <text evidence="13">Catalyzes the conversion of dethiobiotin (DTB) to biotin by the insertion of a sulfur atom into dethiobiotin via a radical-based mechanism.</text>
</comment>
<feature type="binding site" evidence="13 14">
    <location>
        <position position="198"/>
    </location>
    <ligand>
        <name>[2Fe-2S] cluster</name>
        <dbReference type="ChEBI" id="CHEBI:190135"/>
    </ligand>
</feature>
<dbReference type="NCBIfam" id="TIGR00433">
    <property type="entry name" value="bioB"/>
    <property type="match status" value="1"/>
</dbReference>
<organism evidence="16 17">
    <name type="scientific">Mucinivorans hirudinis</name>
    <dbReference type="NCBI Taxonomy" id="1433126"/>
    <lineage>
        <taxon>Bacteria</taxon>
        <taxon>Pseudomonadati</taxon>
        <taxon>Bacteroidota</taxon>
        <taxon>Bacteroidia</taxon>
        <taxon>Bacteroidales</taxon>
        <taxon>Rikenellaceae</taxon>
        <taxon>Mucinivorans</taxon>
    </lineage>
</organism>
<dbReference type="PATRIC" id="fig|1433126.3.peg.2370"/>
<dbReference type="InterPro" id="IPR013785">
    <property type="entry name" value="Aldolase_TIM"/>
</dbReference>
<evidence type="ECO:0000313" key="16">
    <source>
        <dbReference type="EMBL" id="CDN32466.1"/>
    </source>
</evidence>
<dbReference type="EC" id="2.8.1.6" evidence="3 13"/>
<dbReference type="SFLD" id="SFLDS00029">
    <property type="entry name" value="Radical_SAM"/>
    <property type="match status" value="1"/>
</dbReference>
<dbReference type="SFLD" id="SFLDG01060">
    <property type="entry name" value="BATS_domain_containing"/>
    <property type="match status" value="1"/>
</dbReference>
<comment type="cofactor">
    <cofactor evidence="13">
        <name>[2Fe-2S] cluster</name>
        <dbReference type="ChEBI" id="CHEBI:190135"/>
    </cofactor>
    <text evidence="13">Binds 1 [2Fe-2S] cluster. The cluster is coordinated with 3 cysteines and 1 arginine.</text>
</comment>
<dbReference type="InterPro" id="IPR007197">
    <property type="entry name" value="rSAM"/>
</dbReference>
<dbReference type="EMBL" id="HG934468">
    <property type="protein sequence ID" value="CDN32466.1"/>
    <property type="molecule type" value="Genomic_DNA"/>
</dbReference>
<comment type="cofactor">
    <cofactor evidence="14">
        <name>[2Fe-2S] cluster</name>
        <dbReference type="ChEBI" id="CHEBI:190135"/>
    </cofactor>
    <text evidence="14">Binds 1 [2Fe-2S] cluster. The cluster is coordinated with 3 cysteines and 1 arginine.</text>
</comment>
<reference evidence="16 17" key="1">
    <citation type="journal article" date="2015" name="Genome Announc.">
        <title>Complete Genome Sequence of the Novel Leech Symbiont Mucinivorans hirudinis M3T.</title>
        <authorList>
            <person name="Nelson M.C."/>
            <person name="Bomar L."/>
            <person name="Graf J."/>
        </authorList>
    </citation>
    <scope>NUCLEOTIDE SEQUENCE [LARGE SCALE GENOMIC DNA]</scope>
    <source>
        <strain evidence="17">M3</strain>
    </source>
</reference>
<dbReference type="Proteomes" id="UP000027616">
    <property type="component" value="Chromosome I"/>
</dbReference>
<dbReference type="OrthoDB" id="9786826at2"/>
<evidence type="ECO:0000256" key="14">
    <source>
        <dbReference type="PIRSR" id="PIRSR001619-1"/>
    </source>
</evidence>
<proteinExistence type="inferred from homology"/>